<feature type="transmembrane region" description="Helical" evidence="2">
    <location>
        <begin position="20"/>
        <end position="42"/>
    </location>
</feature>
<dbReference type="Proteomes" id="UP000601171">
    <property type="component" value="Unassembled WGS sequence"/>
</dbReference>
<dbReference type="AlphaFoldDB" id="A0A926ERK4"/>
<organism evidence="3 4">
    <name type="scientific">Paratissierella segnis</name>
    <dbReference type="NCBI Taxonomy" id="2763679"/>
    <lineage>
        <taxon>Bacteria</taxon>
        <taxon>Bacillati</taxon>
        <taxon>Bacillota</taxon>
        <taxon>Tissierellia</taxon>
        <taxon>Tissierellales</taxon>
        <taxon>Tissierellaceae</taxon>
        <taxon>Paratissierella</taxon>
    </lineage>
</organism>
<dbReference type="EMBL" id="JACRTG010000020">
    <property type="protein sequence ID" value="MBC8588438.1"/>
    <property type="molecule type" value="Genomic_DNA"/>
</dbReference>
<dbReference type="RefSeq" id="WP_262429894.1">
    <property type="nucleotide sequence ID" value="NZ_JACRTG010000020.1"/>
</dbReference>
<keyword evidence="2" id="KW-1133">Transmembrane helix</keyword>
<name>A0A926ERK4_9FIRM</name>
<sequence length="190" mass="21215">MEEIIDKIKKHIENLNNKKFINYLFIILVASIILLIGVNFLIEDKKAVEKEEVIIRENILEDDYSSYLEKKLENILGKLNGVGEISVMITLEDSSEKVPATNTTKTTETTKELDSEGGTREVNREDITSQMVSKSNDGSLVLLKEVKPNVKGVIVVAEGANDLIIMEKLYEAVKTVLGISGNRVQVYSSK</sequence>
<comment type="caution">
    <text evidence="3">The sequence shown here is derived from an EMBL/GenBank/DDBJ whole genome shotgun (WGS) entry which is preliminary data.</text>
</comment>
<keyword evidence="4" id="KW-1185">Reference proteome</keyword>
<protein>
    <submittedName>
        <fullName evidence="3">Sporulation stage III protein AG</fullName>
    </submittedName>
</protein>
<feature type="region of interest" description="Disordered" evidence="1">
    <location>
        <begin position="98"/>
        <end position="120"/>
    </location>
</feature>
<feature type="compositionally biased region" description="Basic and acidic residues" evidence="1">
    <location>
        <begin position="108"/>
        <end position="120"/>
    </location>
</feature>
<accession>A0A926ERK4</accession>
<keyword evidence="2" id="KW-0472">Membrane</keyword>
<keyword evidence="2" id="KW-0812">Transmembrane</keyword>
<evidence type="ECO:0000256" key="1">
    <source>
        <dbReference type="SAM" id="MobiDB-lite"/>
    </source>
</evidence>
<reference evidence="3" key="1">
    <citation type="submission" date="2020-08" db="EMBL/GenBank/DDBJ databases">
        <title>Genome public.</title>
        <authorList>
            <person name="Liu C."/>
            <person name="Sun Q."/>
        </authorList>
    </citation>
    <scope>NUCLEOTIDE SEQUENCE</scope>
    <source>
        <strain evidence="3">BX21</strain>
    </source>
</reference>
<proteinExistence type="predicted"/>
<gene>
    <name evidence="3" type="ORF">H8707_09310</name>
</gene>
<evidence type="ECO:0000313" key="4">
    <source>
        <dbReference type="Proteomes" id="UP000601171"/>
    </source>
</evidence>
<evidence type="ECO:0000313" key="3">
    <source>
        <dbReference type="EMBL" id="MBC8588438.1"/>
    </source>
</evidence>
<evidence type="ECO:0000256" key="2">
    <source>
        <dbReference type="SAM" id="Phobius"/>
    </source>
</evidence>